<evidence type="ECO:0000313" key="8">
    <source>
        <dbReference type="EMBL" id="GLS89291.1"/>
    </source>
</evidence>
<dbReference type="InterPro" id="IPR005648">
    <property type="entry name" value="FlgD"/>
</dbReference>
<dbReference type="Proteomes" id="UP001157353">
    <property type="component" value="Unassembled WGS sequence"/>
</dbReference>
<evidence type="ECO:0000256" key="5">
    <source>
        <dbReference type="RuleBase" id="RU362076"/>
    </source>
</evidence>
<dbReference type="RefSeq" id="WP_284202411.1">
    <property type="nucleotide sequence ID" value="NZ_BSPQ01000001.1"/>
</dbReference>
<name>A0ABQ6DVY2_9GAMM</name>
<keyword evidence="3 5" id="KW-1005">Bacterial flagellum biogenesis</keyword>
<dbReference type="EMBL" id="BSPQ01000001">
    <property type="protein sequence ID" value="GLS89291.1"/>
    <property type="molecule type" value="Genomic_DNA"/>
</dbReference>
<feature type="domain" description="FlgD/Vpr Ig-like" evidence="6">
    <location>
        <begin position="118"/>
        <end position="179"/>
    </location>
</feature>
<accession>A0ABQ6DVY2</accession>
<proteinExistence type="inferred from homology"/>
<evidence type="ECO:0000256" key="2">
    <source>
        <dbReference type="ARBA" id="ARBA00016013"/>
    </source>
</evidence>
<dbReference type="Pfam" id="PF13860">
    <property type="entry name" value="FlgD_ig"/>
    <property type="match status" value="1"/>
</dbReference>
<gene>
    <name evidence="8" type="primary">flgD</name>
    <name evidence="8" type="ORF">GCM10007916_03580</name>
</gene>
<evidence type="ECO:0000259" key="7">
    <source>
        <dbReference type="Pfam" id="PF13861"/>
    </source>
</evidence>
<dbReference type="InterPro" id="IPR025963">
    <property type="entry name" value="FLgD_Tudor"/>
</dbReference>
<dbReference type="Gene3D" id="2.60.40.4070">
    <property type="match status" value="1"/>
</dbReference>
<organism evidence="8 9">
    <name type="scientific">Psychromonas marina</name>
    <dbReference type="NCBI Taxonomy" id="88364"/>
    <lineage>
        <taxon>Bacteria</taxon>
        <taxon>Pseudomonadati</taxon>
        <taxon>Pseudomonadota</taxon>
        <taxon>Gammaproteobacteria</taxon>
        <taxon>Alteromonadales</taxon>
        <taxon>Psychromonadaceae</taxon>
        <taxon>Psychromonas</taxon>
    </lineage>
</organism>
<keyword evidence="9" id="KW-1185">Reference proteome</keyword>
<evidence type="ECO:0000259" key="6">
    <source>
        <dbReference type="Pfam" id="PF13860"/>
    </source>
</evidence>
<protein>
    <recommendedName>
        <fullName evidence="2 5">Basal-body rod modification protein FlgD</fullName>
    </recommendedName>
</protein>
<comment type="similarity">
    <text evidence="1 5">Belongs to the FlgD family.</text>
</comment>
<dbReference type="Pfam" id="PF13861">
    <property type="entry name" value="FLgD_tudor"/>
    <property type="match status" value="1"/>
</dbReference>
<evidence type="ECO:0000313" key="9">
    <source>
        <dbReference type="Proteomes" id="UP001157353"/>
    </source>
</evidence>
<evidence type="ECO:0000256" key="3">
    <source>
        <dbReference type="ARBA" id="ARBA00022795"/>
    </source>
</evidence>
<reference evidence="9" key="1">
    <citation type="journal article" date="2019" name="Int. J. Syst. Evol. Microbiol.">
        <title>The Global Catalogue of Microorganisms (GCM) 10K type strain sequencing project: providing services to taxonomists for standard genome sequencing and annotation.</title>
        <authorList>
            <consortium name="The Broad Institute Genomics Platform"/>
            <consortium name="The Broad Institute Genome Sequencing Center for Infectious Disease"/>
            <person name="Wu L."/>
            <person name="Ma J."/>
        </authorList>
    </citation>
    <scope>NUCLEOTIDE SEQUENCE [LARGE SCALE GENOMIC DNA]</scope>
    <source>
        <strain evidence="9">NBRC 103166</strain>
    </source>
</reference>
<comment type="caution">
    <text evidence="8">The sequence shown here is derived from an EMBL/GenBank/DDBJ whole genome shotgun (WGS) entry which is preliminary data.</text>
</comment>
<comment type="function">
    <text evidence="4 5">Required for flagellar hook formation. May act as a scaffolding protein.</text>
</comment>
<evidence type="ECO:0000256" key="4">
    <source>
        <dbReference type="ARBA" id="ARBA00024746"/>
    </source>
</evidence>
<feature type="domain" description="FlgD Tudor-like" evidence="7">
    <location>
        <begin position="88"/>
        <end position="222"/>
    </location>
</feature>
<dbReference type="Pfam" id="PF03963">
    <property type="entry name" value="FlgD"/>
    <property type="match status" value="1"/>
</dbReference>
<evidence type="ECO:0000256" key="1">
    <source>
        <dbReference type="ARBA" id="ARBA00010577"/>
    </source>
</evidence>
<dbReference type="InterPro" id="IPR025965">
    <property type="entry name" value="FlgD/Vpr_Ig-like"/>
</dbReference>
<sequence length="230" mass="24263">MSTINPSLNLTKPLTAEQVAANNEIDGKQKLQQEDFFALLSQQLAYQDPFKPVENTEMIAQMASFTTAEGISTMGTEFAGMKEVLSSSQALQASSLVGKKVLIPSNTGFLAESGGIDASINTTTGAYNSMVTVENSDGVVVRSISLGDIGAGNKRFSWDGLNNDGERLPEDTYTLKANGMVNGEGEELVVANYAHVESVSLGGGRANVHLNLKGLGGIELSDAIEVAENK</sequence>
<dbReference type="Gene3D" id="2.30.30.910">
    <property type="match status" value="1"/>
</dbReference>